<dbReference type="RefSeq" id="WP_210224155.1">
    <property type="nucleotide sequence ID" value="NZ_CP072801.1"/>
</dbReference>
<feature type="chain" id="PRO_5046641297" evidence="1">
    <location>
        <begin position="25"/>
        <end position="128"/>
    </location>
</feature>
<proteinExistence type="predicted"/>
<evidence type="ECO:0000313" key="2">
    <source>
        <dbReference type="EMBL" id="QTR47921.1"/>
    </source>
</evidence>
<gene>
    <name evidence="2" type="ORF">J9253_08410</name>
</gene>
<evidence type="ECO:0000313" key="3">
    <source>
        <dbReference type="Proteomes" id="UP000672039"/>
    </source>
</evidence>
<evidence type="ECO:0000256" key="1">
    <source>
        <dbReference type="SAM" id="SignalP"/>
    </source>
</evidence>
<name>A0ABX7WVU3_9GAMM</name>
<dbReference type="EMBL" id="CP072801">
    <property type="protein sequence ID" value="QTR47921.1"/>
    <property type="molecule type" value="Genomic_DNA"/>
</dbReference>
<keyword evidence="1" id="KW-0732">Signal</keyword>
<organism evidence="2 3">
    <name type="scientific">Thiothrix litoralis</name>
    <dbReference type="NCBI Taxonomy" id="2891210"/>
    <lineage>
        <taxon>Bacteria</taxon>
        <taxon>Pseudomonadati</taxon>
        <taxon>Pseudomonadota</taxon>
        <taxon>Gammaproteobacteria</taxon>
        <taxon>Thiotrichales</taxon>
        <taxon>Thiotrichaceae</taxon>
        <taxon>Thiothrix</taxon>
    </lineage>
</organism>
<keyword evidence="3" id="KW-1185">Reference proteome</keyword>
<feature type="signal peptide" evidence="1">
    <location>
        <begin position="1"/>
        <end position="24"/>
    </location>
</feature>
<protein>
    <submittedName>
        <fullName evidence="2">Uncharacterized protein</fullName>
    </submittedName>
</protein>
<accession>A0ABX7WVU3</accession>
<sequence length="128" mass="14471">MKKINLFSSALIAGVLFASSAAMAAPQGHFQRVDVNIPRLDMRIDAGVKSGKLTRTEERQLRTELRRLGSAVKLAKKDHQVTRIERVKLERKEAALNRHITKLANNKAVVKKANKHKQHHQMPNAQHK</sequence>
<dbReference type="Proteomes" id="UP000672039">
    <property type="component" value="Chromosome"/>
</dbReference>
<reference evidence="2 3" key="1">
    <citation type="submission" date="2021-04" db="EMBL/GenBank/DDBJ databases">
        <title>Genomics, taxonomy and metabolism of representatives of sulfur bacteria of the genus Thiothrix: Thiothrix fructosivorans QT, Thiothrix unzii A1T and three new species, Thiothrix subterranea sp. nov., Thiothrix litoralis sp. nov. and 'Candidatus Thiothrix anitrata' sp. nov.</title>
        <authorList>
            <person name="Ravin N.V."/>
            <person name="Smolyakov D."/>
            <person name="Rudenko T.S."/>
            <person name="Mardanov A.V."/>
            <person name="Beletsky A.V."/>
            <person name="Markov N.D."/>
            <person name="Fomenkov A.I."/>
            <person name="Roberts R.J."/>
            <person name="Karnachuk O.V."/>
            <person name="Novikov A."/>
            <person name="Grabovich M.Y."/>
        </authorList>
    </citation>
    <scope>NUCLEOTIDE SEQUENCE [LARGE SCALE GENOMIC DNA]</scope>
    <source>
        <strain evidence="2 3">AS</strain>
    </source>
</reference>